<organism evidence="9 10">
    <name type="scientific">Phocaeicola vulgatus</name>
    <name type="common">Bacteroides vulgatus</name>
    <dbReference type="NCBI Taxonomy" id="821"/>
    <lineage>
        <taxon>Bacteria</taxon>
        <taxon>Pseudomonadati</taxon>
        <taxon>Bacteroidota</taxon>
        <taxon>Bacteroidia</taxon>
        <taxon>Bacteroidales</taxon>
        <taxon>Bacteroidaceae</taxon>
        <taxon>Phocaeicola</taxon>
    </lineage>
</organism>
<dbReference type="NCBIfam" id="TIGR00785">
    <property type="entry name" value="dass"/>
    <property type="match status" value="1"/>
</dbReference>
<feature type="transmembrane region" description="Helical" evidence="6">
    <location>
        <begin position="412"/>
        <end position="429"/>
    </location>
</feature>
<feature type="transmembrane region" description="Helical" evidence="6">
    <location>
        <begin position="259"/>
        <end position="282"/>
    </location>
</feature>
<feature type="transmembrane region" description="Helical" evidence="6">
    <location>
        <begin position="303"/>
        <end position="319"/>
    </location>
</feature>
<accession>A0A174WMV3</accession>
<feature type="transmembrane region" description="Helical" evidence="6">
    <location>
        <begin position="54"/>
        <end position="76"/>
    </location>
</feature>
<dbReference type="Proteomes" id="UP000555193">
    <property type="component" value="Unassembled WGS sequence"/>
</dbReference>
<keyword evidence="4 6" id="KW-1133">Transmembrane helix</keyword>
<feature type="domain" description="Citrate transporter-like" evidence="7">
    <location>
        <begin position="74"/>
        <end position="423"/>
    </location>
</feature>
<dbReference type="InterPro" id="IPR001898">
    <property type="entry name" value="SLC13A/DASS"/>
</dbReference>
<evidence type="ECO:0000256" key="5">
    <source>
        <dbReference type="ARBA" id="ARBA00023136"/>
    </source>
</evidence>
<dbReference type="CDD" id="cd01115">
    <property type="entry name" value="SLC13_permease"/>
    <property type="match status" value="1"/>
</dbReference>
<dbReference type="EMBL" id="QRUD01000020">
    <property type="protein sequence ID" value="RGR40534.1"/>
    <property type="molecule type" value="Genomic_DNA"/>
</dbReference>
<gene>
    <name evidence="9" type="ORF">DWY53_08980</name>
    <name evidence="8" type="ORF">HKQ54_02210</name>
</gene>
<dbReference type="Pfam" id="PF03600">
    <property type="entry name" value="CitMHS"/>
    <property type="match status" value="1"/>
</dbReference>
<feature type="transmembrane region" description="Helical" evidence="6">
    <location>
        <begin position="388"/>
        <end position="405"/>
    </location>
</feature>
<evidence type="ECO:0000256" key="2">
    <source>
        <dbReference type="ARBA" id="ARBA00022448"/>
    </source>
</evidence>
<evidence type="ECO:0000259" key="7">
    <source>
        <dbReference type="Pfam" id="PF03600"/>
    </source>
</evidence>
<dbReference type="InterPro" id="IPR004680">
    <property type="entry name" value="Cit_transptr-like_dom"/>
</dbReference>
<feature type="transmembrane region" description="Helical" evidence="6">
    <location>
        <begin position="479"/>
        <end position="498"/>
    </location>
</feature>
<feature type="transmembrane region" description="Helical" evidence="6">
    <location>
        <begin position="356"/>
        <end position="376"/>
    </location>
</feature>
<feature type="transmembrane region" description="Helical" evidence="6">
    <location>
        <begin position="325"/>
        <end position="344"/>
    </location>
</feature>
<comment type="subcellular location">
    <subcellularLocation>
        <location evidence="1">Membrane</location>
        <topology evidence="1">Multi-pass membrane protein</topology>
    </subcellularLocation>
</comment>
<dbReference type="AlphaFoldDB" id="A0A174WMV3"/>
<evidence type="ECO:0000256" key="1">
    <source>
        <dbReference type="ARBA" id="ARBA00004141"/>
    </source>
</evidence>
<keyword evidence="3 6" id="KW-0812">Transmembrane</keyword>
<dbReference type="PANTHER" id="PTHR10283">
    <property type="entry name" value="SOLUTE CARRIER FAMILY 13 MEMBER"/>
    <property type="match status" value="1"/>
</dbReference>
<keyword evidence="2" id="KW-0813">Transport</keyword>
<evidence type="ECO:0000313" key="9">
    <source>
        <dbReference type="EMBL" id="RGR40534.1"/>
    </source>
</evidence>
<dbReference type="Proteomes" id="UP000266497">
    <property type="component" value="Unassembled WGS sequence"/>
</dbReference>
<evidence type="ECO:0000313" key="8">
    <source>
        <dbReference type="EMBL" id="NMW34987.1"/>
    </source>
</evidence>
<dbReference type="GO" id="GO:0005886">
    <property type="term" value="C:plasma membrane"/>
    <property type="evidence" value="ECO:0007669"/>
    <property type="project" value="TreeGrafter"/>
</dbReference>
<feature type="transmembrane region" description="Helical" evidence="6">
    <location>
        <begin position="169"/>
        <end position="198"/>
    </location>
</feature>
<evidence type="ECO:0000313" key="11">
    <source>
        <dbReference type="Proteomes" id="UP000555193"/>
    </source>
</evidence>
<feature type="transmembrane region" description="Helical" evidence="6">
    <location>
        <begin position="435"/>
        <end position="458"/>
    </location>
</feature>
<evidence type="ECO:0000256" key="4">
    <source>
        <dbReference type="ARBA" id="ARBA00022989"/>
    </source>
</evidence>
<reference evidence="9 10" key="1">
    <citation type="submission" date="2018-08" db="EMBL/GenBank/DDBJ databases">
        <title>A genome reference for cultivated species of the human gut microbiota.</title>
        <authorList>
            <person name="Zou Y."/>
            <person name="Xue W."/>
            <person name="Luo G."/>
        </authorList>
    </citation>
    <scope>NUCLEOTIDE SEQUENCE [LARGE SCALE GENOMIC DNA]</scope>
    <source>
        <strain evidence="9 10">AF25-30LB</strain>
    </source>
</reference>
<proteinExistence type="predicted"/>
<comment type="caution">
    <text evidence="9">The sequence shown here is derived from an EMBL/GenBank/DDBJ whole genome shotgun (WGS) entry which is preliminary data.</text>
</comment>
<reference evidence="8 11" key="2">
    <citation type="submission" date="2020-04" db="EMBL/GenBank/DDBJ databases">
        <title>A novel gut-associated lysogenic phage, Bacteroides phage BV01, alters the host transcriptome and bile acid metabolism in Bacteroides vulgatus.</title>
        <authorList>
            <person name="Campbell D.E."/>
            <person name="Ly L."/>
            <person name="Ridlon J.M."/>
            <person name="Hsiao A."/>
            <person name="Degnan P.H."/>
        </authorList>
    </citation>
    <scope>NUCLEOTIDE SEQUENCE [LARGE SCALE GENOMIC DNA]</scope>
    <source>
        <strain evidence="8 11">VPI-4506</strain>
    </source>
</reference>
<name>A0A174WMV3_PHOVU</name>
<evidence type="ECO:0000256" key="3">
    <source>
        <dbReference type="ARBA" id="ARBA00022692"/>
    </source>
</evidence>
<dbReference type="GO" id="GO:0005315">
    <property type="term" value="F:phosphate transmembrane transporter activity"/>
    <property type="evidence" value="ECO:0007669"/>
    <property type="project" value="TreeGrafter"/>
</dbReference>
<feature type="transmembrane region" description="Helical" evidence="6">
    <location>
        <begin position="128"/>
        <end position="148"/>
    </location>
</feature>
<protein>
    <submittedName>
        <fullName evidence="9">SLC13/DASS family transporter</fullName>
    </submittedName>
</protein>
<dbReference type="EMBL" id="JABDSH010000043">
    <property type="protein sequence ID" value="NMW34987.1"/>
    <property type="molecule type" value="Genomic_DNA"/>
</dbReference>
<keyword evidence="5 6" id="KW-0472">Membrane</keyword>
<dbReference type="PANTHER" id="PTHR10283:SF92">
    <property type="entry name" value="LOW-AFFINITY PHOSPHATE TRANSPORTER PHO91"/>
    <property type="match status" value="1"/>
</dbReference>
<dbReference type="RefSeq" id="WP_057279941.1">
    <property type="nucleotide sequence ID" value="NZ_CZBK01000025.1"/>
</dbReference>
<evidence type="ECO:0000313" key="10">
    <source>
        <dbReference type="Proteomes" id="UP000266497"/>
    </source>
</evidence>
<sequence>MYKIFRGFHLVETYQELKKAKRLAEKRIVSRGIKLAVAIMVSLVLWFLPVETFGVAGLTIIEQRLISIFAFATLMWIFEAIPAWTTSVLIVVLLLLTVSDSSLWIFTHNIPVEELGQTVKYKSIMHCFADPIIMLFIGGFILAIAATKSGLDILLARSMLKPFGTQSRYVLLGFILVTAVFSMFLSNTATAAMMLTFLTPVLKALPADGKGKIGLAMAIPVAANVGGMGTPIGTPPNAIALKYLNDPEGLNLNIGFGEWMAFMLPYTVVILFIAWFVLLRLFPFKQKKIELQIEGEAKKDWRSIVVYVTFAITVLLWMSDKFTGVNSNVVAMIPVAVFCVTGVITKRDLEEISWSVLWMVAGGFALGVALQETGLAKHMIEAIPFNTWPPILMVVGSGLICYTMANFISHTATAALLVPILAIAGISMRDNLLPLGGVATLLIGVALGSSLAMVLPISTPPNALAHATGMIQQKDMEKVGLIIGGVGLVLGYFMLVMLGSNGLL</sequence>
<feature type="transmembrane region" description="Helical" evidence="6">
    <location>
        <begin position="28"/>
        <end position="48"/>
    </location>
</feature>
<evidence type="ECO:0000256" key="6">
    <source>
        <dbReference type="SAM" id="Phobius"/>
    </source>
</evidence>